<gene>
    <name evidence="2" type="ORF">H4683_001124</name>
</gene>
<reference evidence="2" key="1">
    <citation type="submission" date="2020-10" db="EMBL/GenBank/DDBJ databases">
        <title>Genomic Encyclopedia of Type Strains, Phase IV (KMG-IV): sequencing the most valuable type-strain genomes for metagenomic binning, comparative biology and taxonomic classification.</title>
        <authorList>
            <person name="Goeker M."/>
        </authorList>
    </citation>
    <scope>NUCLEOTIDE SEQUENCE</scope>
    <source>
        <strain evidence="2">DSM 13886</strain>
    </source>
</reference>
<sequence>MQLVTEIQGLLARNHRSWHLILIQLVYKKIMLTPSMKLGKSTLIEIVWTFSVVMIYARFSLFSEDFTFKIQDY</sequence>
<protein>
    <submittedName>
        <fullName evidence="2">Uncharacterized protein</fullName>
    </submittedName>
</protein>
<evidence type="ECO:0000313" key="2">
    <source>
        <dbReference type="EMBL" id="MBE1554049.1"/>
    </source>
</evidence>
<keyword evidence="1" id="KW-1133">Transmembrane helix</keyword>
<dbReference type="EMBL" id="JADBEL010000004">
    <property type="protein sequence ID" value="MBE1554049.1"/>
    <property type="molecule type" value="Genomic_DNA"/>
</dbReference>
<proteinExistence type="predicted"/>
<organism evidence="2 3">
    <name type="scientific">Sporosarcina limicola</name>
    <dbReference type="NCBI Taxonomy" id="34101"/>
    <lineage>
        <taxon>Bacteria</taxon>
        <taxon>Bacillati</taxon>
        <taxon>Bacillota</taxon>
        <taxon>Bacilli</taxon>
        <taxon>Bacillales</taxon>
        <taxon>Caryophanaceae</taxon>
        <taxon>Sporosarcina</taxon>
    </lineage>
</organism>
<keyword evidence="1" id="KW-0812">Transmembrane</keyword>
<comment type="caution">
    <text evidence="2">The sequence shown here is derived from an EMBL/GenBank/DDBJ whole genome shotgun (WGS) entry which is preliminary data.</text>
</comment>
<accession>A0A927MM66</accession>
<dbReference type="Proteomes" id="UP000658225">
    <property type="component" value="Unassembled WGS sequence"/>
</dbReference>
<dbReference type="AlphaFoldDB" id="A0A927MM66"/>
<keyword evidence="1" id="KW-0472">Membrane</keyword>
<feature type="transmembrane region" description="Helical" evidence="1">
    <location>
        <begin position="38"/>
        <end position="59"/>
    </location>
</feature>
<evidence type="ECO:0000313" key="3">
    <source>
        <dbReference type="Proteomes" id="UP000658225"/>
    </source>
</evidence>
<name>A0A927MM66_9BACL</name>
<evidence type="ECO:0000256" key="1">
    <source>
        <dbReference type="SAM" id="Phobius"/>
    </source>
</evidence>
<keyword evidence="3" id="KW-1185">Reference proteome</keyword>